<keyword evidence="1" id="KW-0812">Transmembrane</keyword>
<protein>
    <submittedName>
        <fullName evidence="3">Uncharacterized protein</fullName>
    </submittedName>
</protein>
<feature type="signal peptide" evidence="2">
    <location>
        <begin position="1"/>
        <end position="21"/>
    </location>
</feature>
<proteinExistence type="predicted"/>
<dbReference type="EMBL" id="CP003123">
    <property type="protein sequence ID" value="AGF74988.1"/>
    <property type="molecule type" value="Genomic_DNA"/>
</dbReference>
<keyword evidence="4" id="KW-1185">Reference proteome</keyword>
<reference evidence="3 4" key="1">
    <citation type="journal article" date="2013" name="PLoS Genet.">
        <title>A gene transfer agent and a dynamic repertoire of secretion systems hold the keys to the explosive radiation of the emerging pathogen Bartonella.</title>
        <authorList>
            <person name="Guy L."/>
            <person name="Nystedt B."/>
            <person name="Toft C."/>
            <person name="Zaremba-Niedzwiedzka K."/>
            <person name="Berglund E.C."/>
            <person name="Granberg F."/>
            <person name="Naslund K."/>
            <person name="Eriksson A.S."/>
            <person name="Andersson S.G."/>
        </authorList>
    </citation>
    <scope>NUCLEOTIDE SEQUENCE [LARGE SCALE GENOMIC DNA]</scope>
    <source>
        <strain evidence="3 4">Aust/NH1</strain>
    </source>
</reference>
<keyword evidence="1" id="KW-1133">Transmembrane helix</keyword>
<accession>M1NUR3</accession>
<keyword evidence="1" id="KW-0472">Membrane</keyword>
<sequence>MNIRSFLSCTFICVLALTAQASGRVVTTGPAPTVAVVSATETDSYFSKQWSSYSHMVSSISSGTSSETSDPSASAITGGPLVVVTARGAISAISKFIGAMIGVGIEVLLTYLLII</sequence>
<dbReference type="KEGG" id="baus:BAnh1_11200"/>
<feature type="transmembrane region" description="Helical" evidence="1">
    <location>
        <begin position="96"/>
        <end position="114"/>
    </location>
</feature>
<dbReference type="RefSeq" id="WP_015398491.1">
    <property type="nucleotide sequence ID" value="NC_020300.1"/>
</dbReference>
<evidence type="ECO:0000256" key="2">
    <source>
        <dbReference type="SAM" id="SignalP"/>
    </source>
</evidence>
<keyword evidence="2" id="KW-0732">Signal</keyword>
<dbReference type="HOGENOM" id="CLU_2104189_0_0_5"/>
<evidence type="ECO:0000256" key="1">
    <source>
        <dbReference type="SAM" id="Phobius"/>
    </source>
</evidence>
<name>M1NUR3_BARAA</name>
<dbReference type="Proteomes" id="UP000011729">
    <property type="component" value="Chromosome"/>
</dbReference>
<evidence type="ECO:0000313" key="3">
    <source>
        <dbReference type="EMBL" id="AGF74988.1"/>
    </source>
</evidence>
<dbReference type="AlphaFoldDB" id="M1NUR3"/>
<organism evidence="3 4">
    <name type="scientific">Bartonella australis (strain Aust/NH1)</name>
    <dbReference type="NCBI Taxonomy" id="1094489"/>
    <lineage>
        <taxon>Bacteria</taxon>
        <taxon>Pseudomonadati</taxon>
        <taxon>Pseudomonadota</taxon>
        <taxon>Alphaproteobacteria</taxon>
        <taxon>Hyphomicrobiales</taxon>
        <taxon>Bartonellaceae</taxon>
        <taxon>Bartonella</taxon>
    </lineage>
</organism>
<feature type="chain" id="PRO_5004016558" evidence="2">
    <location>
        <begin position="22"/>
        <end position="115"/>
    </location>
</feature>
<gene>
    <name evidence="3" type="ordered locus">BAnh1_11200</name>
</gene>
<evidence type="ECO:0000313" key="4">
    <source>
        <dbReference type="Proteomes" id="UP000011729"/>
    </source>
</evidence>